<evidence type="ECO:0000313" key="3">
    <source>
        <dbReference type="EMBL" id="CEM08461.1"/>
    </source>
</evidence>
<feature type="compositionally biased region" description="Basic and acidic residues" evidence="2">
    <location>
        <begin position="689"/>
        <end position="699"/>
    </location>
</feature>
<proteinExistence type="predicted"/>
<feature type="compositionally biased region" description="Basic and acidic residues" evidence="2">
    <location>
        <begin position="88"/>
        <end position="101"/>
    </location>
</feature>
<feature type="compositionally biased region" description="Basic and acidic residues" evidence="2">
    <location>
        <begin position="516"/>
        <end position="529"/>
    </location>
</feature>
<protein>
    <submittedName>
        <fullName evidence="3">Uncharacterized protein</fullName>
    </submittedName>
</protein>
<feature type="compositionally biased region" description="Pro residues" evidence="2">
    <location>
        <begin position="270"/>
        <end position="280"/>
    </location>
</feature>
<feature type="compositionally biased region" description="Polar residues" evidence="2">
    <location>
        <begin position="392"/>
        <end position="401"/>
    </location>
</feature>
<feature type="region of interest" description="Disordered" evidence="2">
    <location>
        <begin position="88"/>
        <end position="111"/>
    </location>
</feature>
<feature type="compositionally biased region" description="Polar residues" evidence="2">
    <location>
        <begin position="575"/>
        <end position="590"/>
    </location>
</feature>
<feature type="compositionally biased region" description="Basic and acidic residues" evidence="2">
    <location>
        <begin position="347"/>
        <end position="361"/>
    </location>
</feature>
<feature type="compositionally biased region" description="Basic and acidic residues" evidence="2">
    <location>
        <begin position="191"/>
        <end position="201"/>
    </location>
</feature>
<feature type="compositionally biased region" description="Gly residues" evidence="2">
    <location>
        <begin position="740"/>
        <end position="751"/>
    </location>
</feature>
<reference evidence="3" key="1">
    <citation type="submission" date="2014-11" db="EMBL/GenBank/DDBJ databases">
        <authorList>
            <person name="Otto D Thomas"/>
            <person name="Naeem Raeece"/>
        </authorList>
    </citation>
    <scope>NUCLEOTIDE SEQUENCE</scope>
</reference>
<evidence type="ECO:0000256" key="1">
    <source>
        <dbReference type="SAM" id="Coils"/>
    </source>
</evidence>
<feature type="compositionally biased region" description="Acidic residues" evidence="2">
    <location>
        <begin position="610"/>
        <end position="624"/>
    </location>
</feature>
<feature type="compositionally biased region" description="Acidic residues" evidence="2">
    <location>
        <begin position="915"/>
        <end position="924"/>
    </location>
</feature>
<feature type="compositionally biased region" description="Basic residues" evidence="2">
    <location>
        <begin position="173"/>
        <end position="182"/>
    </location>
</feature>
<dbReference type="VEuPathDB" id="CryptoDB:Cvel_15591"/>
<dbReference type="EMBL" id="CDMZ01000175">
    <property type="protein sequence ID" value="CEM08461.1"/>
    <property type="molecule type" value="Genomic_DNA"/>
</dbReference>
<feature type="coiled-coil region" evidence="1">
    <location>
        <begin position="784"/>
        <end position="811"/>
    </location>
</feature>
<feature type="region of interest" description="Disordered" evidence="2">
    <location>
        <begin position="513"/>
        <end position="776"/>
    </location>
</feature>
<feature type="compositionally biased region" description="Basic and acidic residues" evidence="2">
    <location>
        <begin position="146"/>
        <end position="160"/>
    </location>
</feature>
<sequence length="949" mass="103607">MEKSSGGKKGGRGFAEDANMATKVLSIEAEHKKQVSSLRDNLQKQQALNKKLEGKMRNEFEEIKRLRQLCESQERVLHSFKRQLDQVTEERDRLHTEEIQHHRSKGASGAHAGTFALPAYVEPRAFSPPPRLHVPPAPLSARGPLPHRDVSTQRERDRKPAHNQSAGGPTKGIRGKKTRGGKSPRGSPPKAVERLEAKLEQENSALSARLNRALASSAQRFSPSPPPPQTFRVSLLSPPRHSSSGARPHPPAREAFNQDRPPLSAREPSSAPPVPVSHPRPPSHKRPPFESVLKESHPTTAPLLHPPPERERETGLLSTPPQMNVGGGGPICSLSPTPSPQPPVAGRVEDRLLRDSPKEETETGAQRFPRSNTPHPGEPPPAARDRPKSAARPQSATLTEPRNSKIPQVAVVVTHPQTLRSCHPPSVQHTFSPARDDSGKGVRLQVESLHMKLEASKEEAHALRSSLVFSKEQSDRLQRELETSRVRYKRAIERLQQIEEMREADLEIIAALSGTEGREGRGESQKEKSSSQGALGVMGGADGRETGSRRSPLRDPRNDSGAPSVPPSPPGDAILSSNEPRTPPQRQTDASGVAGRKGKDFVVDVQTGGTEEEEGREEEQDEASNADSGTEERKAKISRDKERGPHSHRHKPARTEELPMGGSVGTSRIASSEKERTSPTRRGQKSRPSVKEKEPEGGAERLAVMRRMMMADSSSSSESPDGGREKRKGRERGGASPIFGGLGGSSVGRGGEQSAEPQQQQQQQQHRLMRETLTDLLVSKSARTEALNTDNAALRDRAVQLEKENRQLRLLLPLLQGMDRMEAEAEALKREQGIAFPPPSASEDGGGRRSISASLSRSRDLVSGQTVRERGMELMGPSRPSPARLVGRGARAQAHTHTHSRGLAPPLGSLLTSESESDWDPLEWDAFERRRRDRLKGRGAFDPGSGASL</sequence>
<dbReference type="AlphaFoldDB" id="A0A0G4F770"/>
<feature type="coiled-coil region" evidence="1">
    <location>
        <begin position="474"/>
        <end position="501"/>
    </location>
</feature>
<feature type="compositionally biased region" description="Low complexity" evidence="2">
    <location>
        <begin position="203"/>
        <end position="218"/>
    </location>
</feature>
<feature type="compositionally biased region" description="Basic and acidic residues" evidence="2">
    <location>
        <begin position="542"/>
        <end position="558"/>
    </location>
</feature>
<feature type="region of interest" description="Disordered" evidence="2">
    <location>
        <begin position="123"/>
        <end position="440"/>
    </location>
</feature>
<keyword evidence="1" id="KW-0175">Coiled coil</keyword>
<gene>
    <name evidence="3" type="ORF">Cvel_15591</name>
</gene>
<evidence type="ECO:0000256" key="2">
    <source>
        <dbReference type="SAM" id="MobiDB-lite"/>
    </source>
</evidence>
<accession>A0A0G4F770</accession>
<feature type="region of interest" description="Disordered" evidence="2">
    <location>
        <begin position="833"/>
        <end position="924"/>
    </location>
</feature>
<feature type="compositionally biased region" description="Pro residues" evidence="2">
    <location>
        <begin position="126"/>
        <end position="138"/>
    </location>
</feature>
<feature type="compositionally biased region" description="Basic and acidic residues" evidence="2">
    <location>
        <begin position="630"/>
        <end position="645"/>
    </location>
</feature>
<name>A0A0G4F770_9ALVE</name>
<organism evidence="3">
    <name type="scientific">Chromera velia CCMP2878</name>
    <dbReference type="NCBI Taxonomy" id="1169474"/>
    <lineage>
        <taxon>Eukaryota</taxon>
        <taxon>Sar</taxon>
        <taxon>Alveolata</taxon>
        <taxon>Colpodellida</taxon>
        <taxon>Chromeraceae</taxon>
        <taxon>Chromera</taxon>
    </lineage>
</organism>